<dbReference type="Proteomes" id="UP000028058">
    <property type="component" value="Unassembled WGS sequence"/>
</dbReference>
<evidence type="ECO:0000313" key="3">
    <source>
        <dbReference type="Proteomes" id="UP000028058"/>
    </source>
</evidence>
<feature type="domain" description="DUF397" evidence="1">
    <location>
        <begin position="7"/>
        <end position="55"/>
    </location>
</feature>
<sequence length="62" mass="7006">MRPMTPNWRTSSYTKSDTCVEVADNDPDKVLVRDTKDRGRGTISVRPASWSEFVDFIGRISG</sequence>
<comment type="caution">
    <text evidence="2">The sequence shown here is derived from an EMBL/GenBank/DDBJ whole genome shotgun (WGS) entry which is preliminary data.</text>
</comment>
<reference evidence="2 3" key="1">
    <citation type="journal article" date="2014" name="Genome Announc.">
        <title>Draft Genome Sequence of Streptomyces fradiae ATCC 19609, a Strain Highly Sensitive to Antibiotics.</title>
        <authorList>
            <person name="Bekker O.B."/>
            <person name="Klimina K.M."/>
            <person name="Vatlin A.A."/>
            <person name="Zakharevich N.V."/>
            <person name="Kasianov A.S."/>
            <person name="Danilenko V.N."/>
        </authorList>
    </citation>
    <scope>NUCLEOTIDE SEQUENCE [LARGE SCALE GENOMIC DNA]</scope>
    <source>
        <strain evidence="2 3">ATCC 19609</strain>
    </source>
</reference>
<dbReference type="Pfam" id="PF04149">
    <property type="entry name" value="DUF397"/>
    <property type="match status" value="1"/>
</dbReference>
<dbReference type="OrthoDB" id="4301277at2"/>
<protein>
    <submittedName>
        <fullName evidence="2">DUF397 domain-containing protein</fullName>
    </submittedName>
</protein>
<evidence type="ECO:0000313" key="2">
    <source>
        <dbReference type="EMBL" id="RKM98047.1"/>
    </source>
</evidence>
<gene>
    <name evidence="2" type="ORF">SFRA_005830</name>
</gene>
<proteinExistence type="predicted"/>
<evidence type="ECO:0000259" key="1">
    <source>
        <dbReference type="Pfam" id="PF04149"/>
    </source>
</evidence>
<dbReference type="AlphaFoldDB" id="A0A3R7IWW7"/>
<name>A0A3R7IWW7_9ACTN</name>
<accession>A0A3R7IWW7</accession>
<keyword evidence="3" id="KW-1185">Reference proteome</keyword>
<dbReference type="InterPro" id="IPR007278">
    <property type="entry name" value="DUF397"/>
</dbReference>
<organism evidence="2 3">
    <name type="scientific">Streptomyces xinghaiensis</name>
    <dbReference type="NCBI Taxonomy" id="1038928"/>
    <lineage>
        <taxon>Bacteria</taxon>
        <taxon>Bacillati</taxon>
        <taxon>Actinomycetota</taxon>
        <taxon>Actinomycetes</taxon>
        <taxon>Kitasatosporales</taxon>
        <taxon>Streptomycetaceae</taxon>
        <taxon>Streptomyces</taxon>
    </lineage>
</organism>
<dbReference type="EMBL" id="JNAD02000002">
    <property type="protein sequence ID" value="RKM98047.1"/>
    <property type="molecule type" value="Genomic_DNA"/>
</dbReference>